<organism evidence="2 3">
    <name type="scientific">Methanogenium marinum</name>
    <dbReference type="NCBI Taxonomy" id="348610"/>
    <lineage>
        <taxon>Archaea</taxon>
        <taxon>Methanobacteriati</taxon>
        <taxon>Methanobacteriota</taxon>
        <taxon>Stenosarchaea group</taxon>
        <taxon>Methanomicrobia</taxon>
        <taxon>Methanomicrobiales</taxon>
        <taxon>Methanomicrobiaceae</taxon>
        <taxon>Methanogenium</taxon>
    </lineage>
</organism>
<dbReference type="CDD" id="cd00085">
    <property type="entry name" value="HNHc"/>
    <property type="match status" value="1"/>
</dbReference>
<dbReference type="RefSeq" id="WP_274925535.1">
    <property type="nucleotide sequence ID" value="NZ_JAKELO010000002.1"/>
</dbReference>
<dbReference type="SMART" id="SM00507">
    <property type="entry name" value="HNHc"/>
    <property type="match status" value="1"/>
</dbReference>
<dbReference type="AlphaFoldDB" id="A0A9Q4PYL3"/>
<protein>
    <submittedName>
        <fullName evidence="2">HNH endonuclease</fullName>
    </submittedName>
</protein>
<evidence type="ECO:0000313" key="3">
    <source>
        <dbReference type="Proteomes" id="UP001143747"/>
    </source>
</evidence>
<keyword evidence="2" id="KW-0255">Endonuclease</keyword>
<dbReference type="EMBL" id="JAKELO010000002">
    <property type="protein sequence ID" value="MDE4908923.1"/>
    <property type="molecule type" value="Genomic_DNA"/>
</dbReference>
<dbReference type="InterPro" id="IPR003615">
    <property type="entry name" value="HNH_nuc"/>
</dbReference>
<keyword evidence="2" id="KW-0540">Nuclease</keyword>
<sequence length="144" mass="17003">MARPKQAIDFQRSLFSFHTGGIPPCRDQTGLNAYRRLCYSCPYSVRREGILFCHRHDMVVTVRDKYGLKEWKQLRKVILARDGHRCRHCGAEEYLHIHHRDGDRTNDTPDNLITLCERCHSSVHAKERKSWHVYDSGLQERRTV</sequence>
<feature type="domain" description="HNH nuclease" evidence="1">
    <location>
        <begin position="73"/>
        <end position="121"/>
    </location>
</feature>
<reference evidence="2" key="1">
    <citation type="submission" date="2022-01" db="EMBL/GenBank/DDBJ databases">
        <title>Draft genome of Methanogenium marinum DSM 15558.</title>
        <authorList>
            <person name="Chen S.-C."/>
            <person name="You Y.-T."/>
        </authorList>
    </citation>
    <scope>NUCLEOTIDE SEQUENCE</scope>
    <source>
        <strain evidence="2">DSM 15558</strain>
    </source>
</reference>
<accession>A0A9Q4PYL3</accession>
<evidence type="ECO:0000259" key="1">
    <source>
        <dbReference type="SMART" id="SM00507"/>
    </source>
</evidence>
<dbReference type="GO" id="GO:0008270">
    <property type="term" value="F:zinc ion binding"/>
    <property type="evidence" value="ECO:0007669"/>
    <property type="project" value="InterPro"/>
</dbReference>
<dbReference type="Pfam" id="PF01844">
    <property type="entry name" value="HNH"/>
    <property type="match status" value="1"/>
</dbReference>
<dbReference type="InterPro" id="IPR002711">
    <property type="entry name" value="HNH"/>
</dbReference>
<name>A0A9Q4PYL3_9EURY</name>
<evidence type="ECO:0000313" key="2">
    <source>
        <dbReference type="EMBL" id="MDE4908923.1"/>
    </source>
</evidence>
<proteinExistence type="predicted"/>
<keyword evidence="2" id="KW-0378">Hydrolase</keyword>
<dbReference type="GO" id="GO:0003676">
    <property type="term" value="F:nucleic acid binding"/>
    <property type="evidence" value="ECO:0007669"/>
    <property type="project" value="InterPro"/>
</dbReference>
<keyword evidence="3" id="KW-1185">Reference proteome</keyword>
<dbReference type="Proteomes" id="UP001143747">
    <property type="component" value="Unassembled WGS sequence"/>
</dbReference>
<comment type="caution">
    <text evidence="2">The sequence shown here is derived from an EMBL/GenBank/DDBJ whole genome shotgun (WGS) entry which is preliminary data.</text>
</comment>
<gene>
    <name evidence="2" type="ORF">L0665_09925</name>
</gene>
<dbReference type="Gene3D" id="1.10.30.50">
    <property type="match status" value="1"/>
</dbReference>
<dbReference type="GO" id="GO:0004519">
    <property type="term" value="F:endonuclease activity"/>
    <property type="evidence" value="ECO:0007669"/>
    <property type="project" value="UniProtKB-KW"/>
</dbReference>